<feature type="signal peptide" evidence="2">
    <location>
        <begin position="1"/>
        <end position="22"/>
    </location>
</feature>
<dbReference type="GO" id="GO:0004553">
    <property type="term" value="F:hydrolase activity, hydrolyzing O-glycosyl compounds"/>
    <property type="evidence" value="ECO:0007669"/>
    <property type="project" value="InterPro"/>
</dbReference>
<reference evidence="5" key="2">
    <citation type="submission" date="2015-01" db="EMBL/GenBank/DDBJ databases">
        <title>Evolutionary Origins and Diversification of the Mycorrhizal Mutualists.</title>
        <authorList>
            <consortium name="DOE Joint Genome Institute"/>
            <consortium name="Mycorrhizal Genomics Consortium"/>
            <person name="Kohler A."/>
            <person name="Kuo A."/>
            <person name="Nagy L.G."/>
            <person name="Floudas D."/>
            <person name="Copeland A."/>
            <person name="Barry K.W."/>
            <person name="Cichocki N."/>
            <person name="Veneault-Fourrey C."/>
            <person name="LaButti K."/>
            <person name="Lindquist E.A."/>
            <person name="Lipzen A."/>
            <person name="Lundell T."/>
            <person name="Morin E."/>
            <person name="Murat C."/>
            <person name="Riley R."/>
            <person name="Ohm R."/>
            <person name="Sun H."/>
            <person name="Tunlid A."/>
            <person name="Henrissat B."/>
            <person name="Grigoriev I.V."/>
            <person name="Hibbett D.S."/>
            <person name="Martin F."/>
        </authorList>
    </citation>
    <scope>NUCLEOTIDE SEQUENCE [LARGE SCALE GENOMIC DNA]</scope>
    <source>
        <strain evidence="5">F 1598</strain>
    </source>
</reference>
<dbReference type="PANTHER" id="PTHR10963">
    <property type="entry name" value="GLYCOSYL HYDROLASE-RELATED"/>
    <property type="match status" value="1"/>
</dbReference>
<dbReference type="Gene3D" id="2.60.120.200">
    <property type="match status" value="1"/>
</dbReference>
<dbReference type="InterPro" id="IPR050546">
    <property type="entry name" value="Glycosyl_Hydrlase_16"/>
</dbReference>
<dbReference type="AlphaFoldDB" id="A0A0C3G1T0"/>
<keyword evidence="4" id="KW-0378">Hydrolase</keyword>
<dbReference type="InterPro" id="IPR000757">
    <property type="entry name" value="Beta-glucanase-like"/>
</dbReference>
<evidence type="ECO:0000259" key="3">
    <source>
        <dbReference type="PROSITE" id="PS51762"/>
    </source>
</evidence>
<evidence type="ECO:0000313" key="4">
    <source>
        <dbReference type="EMBL" id="KIM85804.1"/>
    </source>
</evidence>
<gene>
    <name evidence="4" type="ORF">PILCRDRAFT_817014</name>
</gene>
<dbReference type="Pfam" id="PF26113">
    <property type="entry name" value="GH16_XgeA"/>
    <property type="match status" value="1"/>
</dbReference>
<feature type="region of interest" description="Disordered" evidence="1">
    <location>
        <begin position="324"/>
        <end position="360"/>
    </location>
</feature>
<dbReference type="PANTHER" id="PTHR10963:SF24">
    <property type="entry name" value="GLYCOSIDASE C21B10.07-RELATED"/>
    <property type="match status" value="1"/>
</dbReference>
<protein>
    <submittedName>
        <fullName evidence="4">Glycoside hydrolase family 16 protein</fullName>
    </submittedName>
</protein>
<evidence type="ECO:0000256" key="1">
    <source>
        <dbReference type="SAM" id="MobiDB-lite"/>
    </source>
</evidence>
<proteinExistence type="predicted"/>
<dbReference type="HOGENOM" id="CLU_016972_2_1_1"/>
<dbReference type="InParanoid" id="A0A0C3G1T0"/>
<feature type="domain" description="GH16" evidence="3">
    <location>
        <begin position="27"/>
        <end position="283"/>
    </location>
</feature>
<accession>A0A0C3G1T0</accession>
<organism evidence="4 5">
    <name type="scientific">Piloderma croceum (strain F 1598)</name>
    <dbReference type="NCBI Taxonomy" id="765440"/>
    <lineage>
        <taxon>Eukaryota</taxon>
        <taxon>Fungi</taxon>
        <taxon>Dikarya</taxon>
        <taxon>Basidiomycota</taxon>
        <taxon>Agaricomycotina</taxon>
        <taxon>Agaricomycetes</taxon>
        <taxon>Agaricomycetidae</taxon>
        <taxon>Atheliales</taxon>
        <taxon>Atheliaceae</taxon>
        <taxon>Piloderma</taxon>
    </lineage>
</organism>
<keyword evidence="5" id="KW-1185">Reference proteome</keyword>
<evidence type="ECO:0000313" key="5">
    <source>
        <dbReference type="Proteomes" id="UP000054166"/>
    </source>
</evidence>
<feature type="compositionally biased region" description="Low complexity" evidence="1">
    <location>
        <begin position="324"/>
        <end position="349"/>
    </location>
</feature>
<sequence length="409" mass="42933">MNYFLFLTLIFVSLQFWPEITAYDLVRDYSGQNFFEGWDFYGYWDNLTLGDVWWLDEADAMSQGLAYINGASNAIIKVDNASNVEMNDKRNSVRITSQDAYGLGSLWIIDLLHLPYGCSVWPAFWSKGPLWPNDGEIDIIEAINVMPNNQMALHTTAGCMHAAGVSETGIEGGADCSTAAGCIVSETSPNSFESGFALMGGGVFACQFDVAGVFMWFWSRPNIPASIISANSTSPMDISQWGTPSASYPSVTCNMSEFFTAQNLVLDITLCGDWAGLGAVYNATCGASGPTGLCYNDNVVGPGSPKYDNAYFEVSYVRAYTTPNPPATSAADPTSTTSSGSAMTTSTITEAGGMGGPTEVITAAPTGTSATVSSSVNGVAGLVPGRFVGGWGGLLCAAGAGAVTVLGGV</sequence>
<dbReference type="InterPro" id="IPR013320">
    <property type="entry name" value="ConA-like_dom_sf"/>
</dbReference>
<dbReference type="PROSITE" id="PS51762">
    <property type="entry name" value="GH16_2"/>
    <property type="match status" value="1"/>
</dbReference>
<feature type="chain" id="PRO_5002174503" evidence="2">
    <location>
        <begin position="23"/>
        <end position="409"/>
    </location>
</feature>
<dbReference type="GO" id="GO:0009251">
    <property type="term" value="P:glucan catabolic process"/>
    <property type="evidence" value="ECO:0007669"/>
    <property type="project" value="TreeGrafter"/>
</dbReference>
<name>A0A0C3G1T0_PILCF</name>
<evidence type="ECO:0000256" key="2">
    <source>
        <dbReference type="SAM" id="SignalP"/>
    </source>
</evidence>
<keyword evidence="2" id="KW-0732">Signal</keyword>
<dbReference type="CDD" id="cd02181">
    <property type="entry name" value="GH16_fungal_Lam16A_glucanase"/>
    <property type="match status" value="1"/>
</dbReference>
<dbReference type="STRING" id="765440.A0A0C3G1T0"/>
<reference evidence="4 5" key="1">
    <citation type="submission" date="2014-04" db="EMBL/GenBank/DDBJ databases">
        <authorList>
            <consortium name="DOE Joint Genome Institute"/>
            <person name="Kuo A."/>
            <person name="Tarkka M."/>
            <person name="Buscot F."/>
            <person name="Kohler A."/>
            <person name="Nagy L.G."/>
            <person name="Floudas D."/>
            <person name="Copeland A."/>
            <person name="Barry K.W."/>
            <person name="Cichocki N."/>
            <person name="Veneault-Fourrey C."/>
            <person name="LaButti K."/>
            <person name="Lindquist E.A."/>
            <person name="Lipzen A."/>
            <person name="Lundell T."/>
            <person name="Morin E."/>
            <person name="Murat C."/>
            <person name="Sun H."/>
            <person name="Tunlid A."/>
            <person name="Henrissat B."/>
            <person name="Grigoriev I.V."/>
            <person name="Hibbett D.S."/>
            <person name="Martin F."/>
            <person name="Nordberg H.P."/>
            <person name="Cantor M.N."/>
            <person name="Hua S.X."/>
        </authorList>
    </citation>
    <scope>NUCLEOTIDE SEQUENCE [LARGE SCALE GENOMIC DNA]</scope>
    <source>
        <strain evidence="4 5">F 1598</strain>
    </source>
</reference>
<dbReference type="Proteomes" id="UP000054166">
    <property type="component" value="Unassembled WGS sequence"/>
</dbReference>
<dbReference type="SUPFAM" id="SSF49899">
    <property type="entry name" value="Concanavalin A-like lectins/glucanases"/>
    <property type="match status" value="1"/>
</dbReference>
<dbReference type="EMBL" id="KN832984">
    <property type="protein sequence ID" value="KIM85804.1"/>
    <property type="molecule type" value="Genomic_DNA"/>
</dbReference>
<dbReference type="OrthoDB" id="192832at2759"/>